<evidence type="ECO:0000256" key="1">
    <source>
        <dbReference type="SAM" id="MobiDB-lite"/>
    </source>
</evidence>
<name>A0A371NYH3_9MICO</name>
<feature type="region of interest" description="Disordered" evidence="1">
    <location>
        <begin position="225"/>
        <end position="261"/>
    </location>
</feature>
<gene>
    <name evidence="2" type="ORF">DY023_00195</name>
</gene>
<dbReference type="Proteomes" id="UP000262172">
    <property type="component" value="Unassembled WGS sequence"/>
</dbReference>
<protein>
    <submittedName>
        <fullName evidence="2">Uncharacterized protein</fullName>
    </submittedName>
</protein>
<comment type="caution">
    <text evidence="2">The sequence shown here is derived from an EMBL/GenBank/DDBJ whole genome shotgun (WGS) entry which is preliminary data.</text>
</comment>
<keyword evidence="3" id="KW-1185">Reference proteome</keyword>
<evidence type="ECO:0000313" key="3">
    <source>
        <dbReference type="Proteomes" id="UP000262172"/>
    </source>
</evidence>
<dbReference type="AlphaFoldDB" id="A0A371NYH3"/>
<organism evidence="2 3">
    <name type="scientific">Microbacterium bovistercoris</name>
    <dbReference type="NCBI Taxonomy" id="2293570"/>
    <lineage>
        <taxon>Bacteria</taxon>
        <taxon>Bacillati</taxon>
        <taxon>Actinomycetota</taxon>
        <taxon>Actinomycetes</taxon>
        <taxon>Micrococcales</taxon>
        <taxon>Microbacteriaceae</taxon>
        <taxon>Microbacterium</taxon>
    </lineage>
</organism>
<dbReference type="RefSeq" id="WP_116240334.1">
    <property type="nucleotide sequence ID" value="NZ_QUAB01000005.1"/>
</dbReference>
<sequence length="621" mass="65981">MPSEPTSPFDDPEFRAQLAAMGIGHHPGMAAQLLKDMAPLLADEGIDLDDLDGTDLDAVNAALGRAMERHNLMLFTPTGRHRDQAIAVLRVATGAIADGNIVVAEAVIGSIPSDPTDDAASVAHVIGTALGLLDDWHSDPARRAQVLRTRIAKWPRGRSRKAGTDMIGLAKKGRAFASLDSLHRTYSGLEILEASALAVAGTLIAWAAHDGVDLAELAERMLASDAPDARPTPAAGSAFRRPEPGVSSRSARGATEGGRSARGAYDPLAHLMTAFRDWLDVEAPDIAAPTVDDELTMFNGLSLAARSAEPRIDDPEDVIEIIEFLQGLDDEQMRDQSLETLDDYLHFQLDSAIDPDAWTDAHHAVEAALSEHDPLSVLLANVIEEGRAIPEEDRRARLAQTRIASAVPALLDWVGASRPITATGNLRRADIAGFAALLGIRAEGVAKGPAPGPWVPHEPGAALQEPDVFRVQQSSQVPVPAAWWSALDLADVLESSRSRVHPASAAQEWDHGEPSLEMLDMLVGIFVSELLIGAGDIDMFSAARTVAAIQLLAATLEPDAAGELSELDDLYRPGALRTLNRLAHVGIVETDAAGRHAVPAELRSTVARGILLALAAMTAME</sequence>
<dbReference type="OrthoDB" id="3714301at2"/>
<proteinExistence type="predicted"/>
<reference evidence="2 3" key="1">
    <citation type="submission" date="2018-08" db="EMBL/GenBank/DDBJ databases">
        <title>Isolation, diversity and antifungal activity of Actinobacteria from cow dung.</title>
        <authorList>
            <person name="Ling L."/>
        </authorList>
    </citation>
    <scope>NUCLEOTIDE SEQUENCE [LARGE SCALE GENOMIC DNA]</scope>
    <source>
        <strain evidence="2 3">NEAU-LLE</strain>
    </source>
</reference>
<dbReference type="EMBL" id="QUAB01000005">
    <property type="protein sequence ID" value="REJ08747.1"/>
    <property type="molecule type" value="Genomic_DNA"/>
</dbReference>
<evidence type="ECO:0000313" key="2">
    <source>
        <dbReference type="EMBL" id="REJ08747.1"/>
    </source>
</evidence>
<accession>A0A371NYH3</accession>